<dbReference type="Pfam" id="PF13843">
    <property type="entry name" value="DDE_Tnp_1_7"/>
    <property type="match status" value="1"/>
</dbReference>
<feature type="non-terminal residue" evidence="2">
    <location>
        <position position="335"/>
    </location>
</feature>
<dbReference type="PANTHER" id="PTHR46599:SF3">
    <property type="entry name" value="PIGGYBAC TRANSPOSABLE ELEMENT-DERIVED PROTEIN 4"/>
    <property type="match status" value="1"/>
</dbReference>
<dbReference type="EMBL" id="NCKW01020309">
    <property type="protein sequence ID" value="POM58230.1"/>
    <property type="molecule type" value="Genomic_DNA"/>
</dbReference>
<reference evidence="2 3" key="1">
    <citation type="journal article" date="2017" name="Genome Biol. Evol.">
        <title>Phytophthora megakarya and P. palmivora, closely related causal agents of cacao black pod rot, underwent increases in genome sizes and gene numbers by different mechanisms.</title>
        <authorList>
            <person name="Ali S.S."/>
            <person name="Shao J."/>
            <person name="Lary D.J."/>
            <person name="Kronmiller B."/>
            <person name="Shen D."/>
            <person name="Strem M.D."/>
            <person name="Amoako-Attah I."/>
            <person name="Akrofi A.Y."/>
            <person name="Begoude B.A."/>
            <person name="Ten Hoopen G.M."/>
            <person name="Coulibaly K."/>
            <person name="Kebe B.I."/>
            <person name="Melnick R.L."/>
            <person name="Guiltinan M.J."/>
            <person name="Tyler B.M."/>
            <person name="Meinhardt L.W."/>
            <person name="Bailey B.A."/>
        </authorList>
    </citation>
    <scope>NUCLEOTIDE SEQUENCE [LARGE SCALE GENOMIC DNA]</scope>
    <source>
        <strain evidence="3">sbr112.9</strain>
    </source>
</reference>
<gene>
    <name evidence="2" type="ORF">PHPALM_37156</name>
</gene>
<dbReference type="AlphaFoldDB" id="A0A2P4WY59"/>
<keyword evidence="3" id="KW-1185">Reference proteome</keyword>
<comment type="caution">
    <text evidence="2">The sequence shown here is derived from an EMBL/GenBank/DDBJ whole genome shotgun (WGS) entry which is preliminary data.</text>
</comment>
<dbReference type="InterPro" id="IPR029526">
    <property type="entry name" value="PGBD"/>
</dbReference>
<sequence length="335" mass="37949">MTDRLAGVTTTEEAVALSQELSASSSMRSCVLEVVRPLYGTRRIINSDNYYTSVQLLEALRLKGLYARGTVRKRSAHFPKHVILNKKTSERGTSRQACIKEYNTYIQGVDRLDQIRGRLSLADGHSFKKWHEKLGLALIDIGRSNAYLTRRMALGFNRERDSHRDFVIELISELLSGKWKDAPSERRMFYDDVSSPGDPVEMRSPASAVSRSEQELWKSSEKVLGIGVKAGFPGSKPKTSEGRGATEVTDYCVLHGVSLCQHVFASVKPHTCPQTTWTCWEKYHRFYLQHKVFSTAGRVRTSTELYKKKLQYDKEEEERCASEGAAVRNNDDQDA</sequence>
<organism evidence="2 3">
    <name type="scientific">Phytophthora palmivora</name>
    <dbReference type="NCBI Taxonomy" id="4796"/>
    <lineage>
        <taxon>Eukaryota</taxon>
        <taxon>Sar</taxon>
        <taxon>Stramenopiles</taxon>
        <taxon>Oomycota</taxon>
        <taxon>Peronosporomycetes</taxon>
        <taxon>Peronosporales</taxon>
        <taxon>Peronosporaceae</taxon>
        <taxon>Phytophthora</taxon>
    </lineage>
</organism>
<dbReference type="Proteomes" id="UP000237271">
    <property type="component" value="Unassembled WGS sequence"/>
</dbReference>
<dbReference type="OrthoDB" id="124764at2759"/>
<evidence type="ECO:0000259" key="1">
    <source>
        <dbReference type="Pfam" id="PF13843"/>
    </source>
</evidence>
<evidence type="ECO:0000313" key="3">
    <source>
        <dbReference type="Proteomes" id="UP000237271"/>
    </source>
</evidence>
<feature type="domain" description="PiggyBac transposable element-derived protein" evidence="1">
    <location>
        <begin position="26"/>
        <end position="89"/>
    </location>
</feature>
<dbReference type="PANTHER" id="PTHR46599">
    <property type="entry name" value="PIGGYBAC TRANSPOSABLE ELEMENT-DERIVED PROTEIN 4"/>
    <property type="match status" value="1"/>
</dbReference>
<proteinExistence type="predicted"/>
<evidence type="ECO:0000313" key="2">
    <source>
        <dbReference type="EMBL" id="POM58230.1"/>
    </source>
</evidence>
<name>A0A2P4WY59_9STRA</name>
<protein>
    <submittedName>
        <fullName evidence="2">Transposase</fullName>
    </submittedName>
</protein>
<accession>A0A2P4WY59</accession>